<dbReference type="AlphaFoldDB" id="A7SFJ8"/>
<dbReference type="InterPro" id="IPR001680">
    <property type="entry name" value="WD40_rpt"/>
</dbReference>
<accession>A7SFJ8</accession>
<keyword evidence="2" id="KW-0677">Repeat</keyword>
<proteinExistence type="predicted"/>
<dbReference type="SMART" id="SM00320">
    <property type="entry name" value="WD40"/>
    <property type="match status" value="5"/>
</dbReference>
<name>A7SFJ8_NEMVE</name>
<dbReference type="PhylomeDB" id="A7SFJ8"/>
<dbReference type="PRINTS" id="PR00320">
    <property type="entry name" value="GPROTEINBRPT"/>
</dbReference>
<dbReference type="InParanoid" id="A7SFJ8"/>
<feature type="repeat" description="WD" evidence="3">
    <location>
        <begin position="345"/>
        <end position="384"/>
    </location>
</feature>
<dbReference type="Proteomes" id="UP000001593">
    <property type="component" value="Unassembled WGS sequence"/>
</dbReference>
<dbReference type="Gene3D" id="2.130.10.10">
    <property type="entry name" value="YVTN repeat-like/Quinoprotein amine dehydrogenase"/>
    <property type="match status" value="1"/>
</dbReference>
<sequence>MAESIALSTDIRKLRKKLRQIENLEQLERELSDQEYVKISCKDDIRSELQRMVAGRDKLQKEAKKMAESLKVKKHEVSEEKPSTSDADKGELGGAMIGVPPSSSPGPGNPGEDVQSSLQALTSKHTSIKSSPSSADSSSSSSTIVSSVTAPATSSSTAVAASTTAGATVKEEQLPKVTSSQPISQPRSSSVSPKHSTVWRDAKFSVTLLEGHNDMVCAVDCWESLIISGSRDTMLKLWDGDTGREIRSMGGHTGTVTSARLIPYMETTSNDIPSVSSLSQHLAVTGSKDCSIRLWSLNDGQLRRSIYTFSPVECLDYHKGWTASGSEGGKVELWDMDTGENVRSITCYDDQVTAIKFEDGRIISGSASGIVKIWDVRDGSLTPVFDSSKAEFSEGVSIKRRHIRCLASYGDRVYWGDSGVNIKALDISSGRVRKIRNHLDDFGSTNAMVATSTCLVSAGYDIDRGNSYLNVRSLPGEEYLATLDDEDTACVTCLARSHVTREGATLQRLCTGGAELKLWSQHPAGRIKKRARSESMEPFVASKQIRRYGLPDQTDTESSEDESGDEYGGTDDGDDAEDTEDTGAVKSWCTIC</sequence>
<organism evidence="5 6">
    <name type="scientific">Nematostella vectensis</name>
    <name type="common">Starlet sea anemone</name>
    <dbReference type="NCBI Taxonomy" id="45351"/>
    <lineage>
        <taxon>Eukaryota</taxon>
        <taxon>Metazoa</taxon>
        <taxon>Cnidaria</taxon>
        <taxon>Anthozoa</taxon>
        <taxon>Hexacorallia</taxon>
        <taxon>Actiniaria</taxon>
        <taxon>Edwardsiidae</taxon>
        <taxon>Nematostella</taxon>
    </lineage>
</organism>
<feature type="compositionally biased region" description="Basic and acidic residues" evidence="4">
    <location>
        <begin position="59"/>
        <end position="91"/>
    </location>
</feature>
<evidence type="ECO:0000256" key="3">
    <source>
        <dbReference type="PROSITE-ProRule" id="PRU00221"/>
    </source>
</evidence>
<dbReference type="EMBL" id="DS469645">
    <property type="protein sequence ID" value="EDO37511.1"/>
    <property type="molecule type" value="Genomic_DNA"/>
</dbReference>
<feature type="repeat" description="WD" evidence="3">
    <location>
        <begin position="284"/>
        <end position="305"/>
    </location>
</feature>
<keyword evidence="1 3" id="KW-0853">WD repeat</keyword>
<dbReference type="OMA" id="SVWENQC"/>
<evidence type="ECO:0000256" key="4">
    <source>
        <dbReference type="SAM" id="MobiDB-lite"/>
    </source>
</evidence>
<feature type="compositionally biased region" description="Low complexity" evidence="4">
    <location>
        <begin position="179"/>
        <end position="196"/>
    </location>
</feature>
<dbReference type="SUPFAM" id="SSF50978">
    <property type="entry name" value="WD40 repeat-like"/>
    <property type="match status" value="1"/>
</dbReference>
<evidence type="ECO:0000256" key="1">
    <source>
        <dbReference type="ARBA" id="ARBA00022574"/>
    </source>
</evidence>
<reference evidence="5 6" key="1">
    <citation type="journal article" date="2007" name="Science">
        <title>Sea anemone genome reveals ancestral eumetazoan gene repertoire and genomic organization.</title>
        <authorList>
            <person name="Putnam N.H."/>
            <person name="Srivastava M."/>
            <person name="Hellsten U."/>
            <person name="Dirks B."/>
            <person name="Chapman J."/>
            <person name="Salamov A."/>
            <person name="Terry A."/>
            <person name="Shapiro H."/>
            <person name="Lindquist E."/>
            <person name="Kapitonov V.V."/>
            <person name="Jurka J."/>
            <person name="Genikhovich G."/>
            <person name="Grigoriev I.V."/>
            <person name="Lucas S.M."/>
            <person name="Steele R.E."/>
            <person name="Finnerty J.R."/>
            <person name="Technau U."/>
            <person name="Martindale M.Q."/>
            <person name="Rokhsar D.S."/>
        </authorList>
    </citation>
    <scope>NUCLEOTIDE SEQUENCE [LARGE SCALE GENOMIC DNA]</scope>
    <source>
        <strain evidence="6">CH2 X CH6</strain>
    </source>
</reference>
<evidence type="ECO:0000256" key="2">
    <source>
        <dbReference type="ARBA" id="ARBA00022737"/>
    </source>
</evidence>
<feature type="compositionally biased region" description="Low complexity" evidence="4">
    <location>
        <begin position="122"/>
        <end position="142"/>
    </location>
</feature>
<feature type="region of interest" description="Disordered" evidence="4">
    <location>
        <begin position="527"/>
        <end position="586"/>
    </location>
</feature>
<dbReference type="InterPro" id="IPR020472">
    <property type="entry name" value="WD40_PAC1"/>
</dbReference>
<evidence type="ECO:0000313" key="6">
    <source>
        <dbReference type="Proteomes" id="UP000001593"/>
    </source>
</evidence>
<dbReference type="HOGENOM" id="CLU_032685_0_0_1"/>
<dbReference type="Pfam" id="PF00400">
    <property type="entry name" value="WD40"/>
    <property type="match status" value="3"/>
</dbReference>
<dbReference type="PANTHER" id="PTHR19848:SF8">
    <property type="entry name" value="F-BOX AND WD REPEAT DOMAIN CONTAINING 7"/>
    <property type="match status" value="1"/>
</dbReference>
<dbReference type="STRING" id="45351.A7SFJ8"/>
<dbReference type="PROSITE" id="PS50082">
    <property type="entry name" value="WD_REPEATS_2"/>
    <property type="match status" value="3"/>
</dbReference>
<protein>
    <submittedName>
        <fullName evidence="5">Uncharacterized protein</fullName>
    </submittedName>
</protein>
<feature type="region of interest" description="Disordered" evidence="4">
    <location>
        <begin position="59"/>
        <end position="142"/>
    </location>
</feature>
<evidence type="ECO:0000313" key="5">
    <source>
        <dbReference type="EMBL" id="EDO37511.1"/>
    </source>
</evidence>
<feature type="region of interest" description="Disordered" evidence="4">
    <location>
        <begin position="164"/>
        <end position="196"/>
    </location>
</feature>
<keyword evidence="6" id="KW-1185">Reference proteome</keyword>
<dbReference type="KEGG" id="nve:5508992"/>
<feature type="compositionally biased region" description="Acidic residues" evidence="4">
    <location>
        <begin position="554"/>
        <end position="581"/>
    </location>
</feature>
<dbReference type="PANTHER" id="PTHR19848">
    <property type="entry name" value="WD40 REPEAT PROTEIN"/>
    <property type="match status" value="1"/>
</dbReference>
<dbReference type="InterPro" id="IPR015943">
    <property type="entry name" value="WD40/YVTN_repeat-like_dom_sf"/>
</dbReference>
<gene>
    <name evidence="5" type="ORF">NEMVEDRAFT_v1g244918</name>
</gene>
<feature type="repeat" description="WD" evidence="3">
    <location>
        <begin position="209"/>
        <end position="248"/>
    </location>
</feature>
<dbReference type="InterPro" id="IPR036322">
    <property type="entry name" value="WD40_repeat_dom_sf"/>
</dbReference>
<dbReference type="eggNOG" id="KOG0274">
    <property type="taxonomic scope" value="Eukaryota"/>
</dbReference>